<dbReference type="InterPro" id="IPR007041">
    <property type="entry name" value="Arg_succinylTrfase_AstA/AruG"/>
</dbReference>
<keyword evidence="5" id="KW-1185">Reference proteome</keyword>
<dbReference type="PANTHER" id="PTHR30420">
    <property type="entry name" value="N-SUCCINYLARGININE DIHYDROLASE"/>
    <property type="match status" value="1"/>
</dbReference>
<organism evidence="4 5">
    <name type="scientific">Deefgea piscis</name>
    <dbReference type="NCBI Taxonomy" id="2739061"/>
    <lineage>
        <taxon>Bacteria</taxon>
        <taxon>Pseudomonadati</taxon>
        <taxon>Pseudomonadota</taxon>
        <taxon>Betaproteobacteria</taxon>
        <taxon>Neisseriales</taxon>
        <taxon>Chitinibacteraceae</taxon>
        <taxon>Deefgea</taxon>
    </lineage>
</organism>
<reference evidence="4 5" key="1">
    <citation type="submission" date="2020-05" db="EMBL/GenBank/DDBJ databases">
        <title>Complete genome sequence of Deefgea sp. D17.</title>
        <authorList>
            <person name="Bae J.-W."/>
            <person name="Han J.E."/>
        </authorList>
    </citation>
    <scope>NUCLEOTIDE SEQUENCE [LARGE SCALE GENOMIC DNA]</scope>
    <source>
        <strain evidence="4 5">D17</strain>
    </source>
</reference>
<dbReference type="InterPro" id="IPR016181">
    <property type="entry name" value="Acyl_CoA_acyltransferase"/>
</dbReference>
<evidence type="ECO:0000256" key="1">
    <source>
        <dbReference type="ARBA" id="ARBA00022503"/>
    </source>
</evidence>
<dbReference type="GO" id="GO:0006527">
    <property type="term" value="P:L-arginine catabolic process"/>
    <property type="evidence" value="ECO:0007669"/>
    <property type="project" value="InterPro"/>
</dbReference>
<dbReference type="NCBIfam" id="TIGR03243">
    <property type="entry name" value="arg_catab_AOST"/>
    <property type="match status" value="1"/>
</dbReference>
<accession>A0A6M8SQ45</accession>
<evidence type="ECO:0000313" key="4">
    <source>
        <dbReference type="EMBL" id="QKJ67362.1"/>
    </source>
</evidence>
<dbReference type="GO" id="GO:0008791">
    <property type="term" value="F:arginine N-succinyltransferase activity"/>
    <property type="evidence" value="ECO:0007669"/>
    <property type="project" value="UniProtKB-EC"/>
</dbReference>
<dbReference type="NCBIfam" id="TIGR03244">
    <property type="entry name" value="arg_catab_AstA"/>
    <property type="match status" value="1"/>
</dbReference>
<dbReference type="Pfam" id="PF04958">
    <property type="entry name" value="AstA"/>
    <property type="match status" value="1"/>
</dbReference>
<dbReference type="Proteomes" id="UP000504844">
    <property type="component" value="Chromosome"/>
</dbReference>
<gene>
    <name evidence="4" type="primary">astA</name>
    <name evidence="4" type="ORF">HQN60_11985</name>
</gene>
<evidence type="ECO:0000256" key="3">
    <source>
        <dbReference type="ARBA" id="ARBA00023315"/>
    </source>
</evidence>
<dbReference type="RefSeq" id="WP_173533864.1">
    <property type="nucleotide sequence ID" value="NZ_CP054143.1"/>
</dbReference>
<name>A0A6M8SQ45_9NEIS</name>
<dbReference type="Gene3D" id="3.40.630.30">
    <property type="match status" value="1"/>
</dbReference>
<dbReference type="AlphaFoldDB" id="A0A6M8SQ45"/>
<dbReference type="PANTHER" id="PTHR30420:SF1">
    <property type="entry name" value="ARGININE N-SUCCINYLTRANSFERASE"/>
    <property type="match status" value="1"/>
</dbReference>
<dbReference type="KEGG" id="dee:HQN60_11985"/>
<proteinExistence type="predicted"/>
<keyword evidence="2 4" id="KW-0808">Transferase</keyword>
<dbReference type="EMBL" id="CP054143">
    <property type="protein sequence ID" value="QKJ67362.1"/>
    <property type="molecule type" value="Genomic_DNA"/>
</dbReference>
<dbReference type="InterPro" id="IPR017650">
    <property type="entry name" value="Arginine_N-succinylTrfase"/>
</dbReference>
<keyword evidence="3 4" id="KW-0012">Acyltransferase</keyword>
<evidence type="ECO:0000256" key="2">
    <source>
        <dbReference type="ARBA" id="ARBA00022679"/>
    </source>
</evidence>
<dbReference type="SUPFAM" id="SSF55729">
    <property type="entry name" value="Acyl-CoA N-acyltransferases (Nat)"/>
    <property type="match status" value="1"/>
</dbReference>
<protein>
    <submittedName>
        <fullName evidence="4">Arginine N-succinyltransferase</fullName>
        <ecNumber evidence="4">2.3.1.109</ecNumber>
    </submittedName>
</protein>
<sequence length="340" mass="37392">MLIRPIVPADLEALLALAATAGVGVTTLQPNPERLSARIQTSNRSLHGQLDLADASYLFVLEDDDCQQIVGICGVEAALGMHDTWYNYRVGLSVHASREMQIYKQLPTLFLTSDLTGSSELCSLFLKPTYRRDGNGALLSKSRFLFMAEFPDRFSERVIAEMRGVSDETGRSPFWESLGRHFFTMDFAKADFLSYVGSKSFIAELMPKHPIYTCFLSDEARAALGHVHPATEPARALLESEGFRYQGYVDIFDAGPSLECSLADIRAIKDSAVFPVLAVATEPVDGSVWLVSNRSLSDFRVTLAVSLPQDGILPLTSEVLKRLNLTHDATVRAVPLSAKV</sequence>
<dbReference type="EC" id="2.3.1.109" evidence="4"/>
<evidence type="ECO:0000313" key="5">
    <source>
        <dbReference type="Proteomes" id="UP000504844"/>
    </source>
</evidence>
<keyword evidence="1" id="KW-0056">Arginine metabolism</keyword>
<dbReference type="Gene3D" id="2.40.40.20">
    <property type="match status" value="1"/>
</dbReference>